<feature type="transmembrane region" description="Helical" evidence="1">
    <location>
        <begin position="347"/>
        <end position="365"/>
    </location>
</feature>
<feature type="transmembrane region" description="Helical" evidence="1">
    <location>
        <begin position="124"/>
        <end position="142"/>
    </location>
</feature>
<gene>
    <name evidence="2" type="ORF">SAMN02745150_01200</name>
</gene>
<dbReference type="Proteomes" id="UP000240042">
    <property type="component" value="Unassembled WGS sequence"/>
</dbReference>
<sequence length="493" mass="57782">MHNIFSKTLKVKLSTVKMLSYLYLSSPCFLFLATWVNWKISVFLLSLSILLLLIMYRNTVAEGDLINIPTYIFLFLIIVAIVWPLVSGIGNVFLQSRDFGGRNPLFMDLIKFSWPVIYPENGRAIVYYLGHWIVPALIGKVFGWYAAQIALVLWTALGILLMFLFLCFYLKVFNKFFIIFVIIFIFFYELPFKSLFSFRTYDTFTVLLSSSVQLRYIFNQAIAIWLLGMLFLHEKGMKNFIFLASSIIFYSPYTFISIGIFMIAYFLNDTIKNKKISWSEILCIQNILSFIIFFPILYLYLSTNSTSTDGLHFFSYSIDKIPDLLLSYLIQFGIFMILIFNQYKKCYLYWTIPIIFIGVSFWGYAYVDANFVRTNIIAWFILLVLMLKYLLTSVSLIRKGILILFIVITFRSNIRFFYNQIKYFIVYGIAPLKDCFSTFNRNDLNLQNDNIARCEGLAFKGEYPIGYWILMTFTTENPQDTIFFKYLAKSNSD</sequence>
<proteinExistence type="predicted"/>
<dbReference type="EMBL" id="FOKY01000016">
    <property type="protein sequence ID" value="SFB88987.1"/>
    <property type="molecule type" value="Genomic_DNA"/>
</dbReference>
<keyword evidence="1" id="KW-0812">Transmembrane</keyword>
<keyword evidence="3" id="KW-1185">Reference proteome</keyword>
<keyword evidence="1" id="KW-1133">Transmembrane helix</keyword>
<feature type="transmembrane region" description="Helical" evidence="1">
    <location>
        <begin position="176"/>
        <end position="196"/>
    </location>
</feature>
<evidence type="ECO:0000313" key="3">
    <source>
        <dbReference type="Proteomes" id="UP000240042"/>
    </source>
</evidence>
<feature type="transmembrane region" description="Helical" evidence="1">
    <location>
        <begin position="71"/>
        <end position="94"/>
    </location>
</feature>
<reference evidence="3" key="1">
    <citation type="submission" date="2016-10" db="EMBL/GenBank/DDBJ databases">
        <authorList>
            <person name="Varghese N."/>
            <person name="Submissions S."/>
        </authorList>
    </citation>
    <scope>NUCLEOTIDE SEQUENCE [LARGE SCALE GENOMIC DNA]</scope>
    <source>
        <strain evidence="3">ATCC 43811</strain>
    </source>
</reference>
<feature type="transmembrane region" description="Helical" evidence="1">
    <location>
        <begin position="321"/>
        <end position="340"/>
    </location>
</feature>
<feature type="transmembrane region" description="Helical" evidence="1">
    <location>
        <begin position="216"/>
        <end position="233"/>
    </location>
</feature>
<dbReference type="AlphaFoldDB" id="A0A1I1EPQ4"/>
<accession>A0A1I1EPQ4</accession>
<evidence type="ECO:0000256" key="1">
    <source>
        <dbReference type="SAM" id="Phobius"/>
    </source>
</evidence>
<name>A0A1I1EPQ4_BREAD</name>
<keyword evidence="1" id="KW-0472">Membrane</keyword>
<feature type="transmembrane region" description="Helical" evidence="1">
    <location>
        <begin position="239"/>
        <end position="267"/>
    </location>
</feature>
<feature type="transmembrane region" description="Helical" evidence="1">
    <location>
        <begin position="20"/>
        <end position="36"/>
    </location>
</feature>
<protein>
    <submittedName>
        <fullName evidence="2">Uncharacterized protein</fullName>
    </submittedName>
</protein>
<feature type="transmembrane region" description="Helical" evidence="1">
    <location>
        <begin position="149"/>
        <end position="170"/>
    </location>
</feature>
<organism evidence="2 3">
    <name type="scientific">Brevinema andersonii</name>
    <dbReference type="NCBI Taxonomy" id="34097"/>
    <lineage>
        <taxon>Bacteria</taxon>
        <taxon>Pseudomonadati</taxon>
        <taxon>Spirochaetota</taxon>
        <taxon>Spirochaetia</taxon>
        <taxon>Brevinematales</taxon>
        <taxon>Brevinemataceae</taxon>
        <taxon>Brevinema</taxon>
    </lineage>
</organism>
<evidence type="ECO:0000313" key="2">
    <source>
        <dbReference type="EMBL" id="SFB88987.1"/>
    </source>
</evidence>
<feature type="transmembrane region" description="Helical" evidence="1">
    <location>
        <begin position="279"/>
        <end position="301"/>
    </location>
</feature>
<feature type="transmembrane region" description="Helical" evidence="1">
    <location>
        <begin position="42"/>
        <end position="59"/>
    </location>
</feature>
<feature type="transmembrane region" description="Helical" evidence="1">
    <location>
        <begin position="371"/>
        <end position="391"/>
    </location>
</feature>